<evidence type="ECO:0000256" key="2">
    <source>
        <dbReference type="SAM" id="Phobius"/>
    </source>
</evidence>
<keyword evidence="2" id="KW-0812">Transmembrane</keyword>
<feature type="compositionally biased region" description="Basic residues" evidence="1">
    <location>
        <begin position="296"/>
        <end position="305"/>
    </location>
</feature>
<feature type="transmembrane region" description="Helical" evidence="2">
    <location>
        <begin position="452"/>
        <end position="475"/>
    </location>
</feature>
<feature type="compositionally biased region" description="Basic and acidic residues" evidence="1">
    <location>
        <begin position="316"/>
        <end position="329"/>
    </location>
</feature>
<comment type="caution">
    <text evidence="3">The sequence shown here is derived from an EMBL/GenBank/DDBJ whole genome shotgun (WGS) entry which is preliminary data.</text>
</comment>
<accession>A0AAD4M6X9</accession>
<keyword evidence="4" id="KW-1185">Reference proteome</keyword>
<evidence type="ECO:0000256" key="1">
    <source>
        <dbReference type="SAM" id="MobiDB-lite"/>
    </source>
</evidence>
<dbReference type="AlphaFoldDB" id="A0AAD4M6X9"/>
<proteinExistence type="predicted"/>
<evidence type="ECO:0000313" key="4">
    <source>
        <dbReference type="Proteomes" id="UP001203297"/>
    </source>
</evidence>
<evidence type="ECO:0008006" key="5">
    <source>
        <dbReference type="Google" id="ProtNLM"/>
    </source>
</evidence>
<dbReference type="EMBL" id="WTXG01000013">
    <property type="protein sequence ID" value="KAI0301742.1"/>
    <property type="molecule type" value="Genomic_DNA"/>
</dbReference>
<keyword evidence="2" id="KW-1133">Transmembrane helix</keyword>
<reference evidence="3" key="1">
    <citation type="journal article" date="2022" name="New Phytol.">
        <title>Evolutionary transition to the ectomycorrhizal habit in the genomes of a hyperdiverse lineage of mushroom-forming fungi.</title>
        <authorList>
            <person name="Looney B."/>
            <person name="Miyauchi S."/>
            <person name="Morin E."/>
            <person name="Drula E."/>
            <person name="Courty P.E."/>
            <person name="Kohler A."/>
            <person name="Kuo A."/>
            <person name="LaButti K."/>
            <person name="Pangilinan J."/>
            <person name="Lipzen A."/>
            <person name="Riley R."/>
            <person name="Andreopoulos W."/>
            <person name="He G."/>
            <person name="Johnson J."/>
            <person name="Nolan M."/>
            <person name="Tritt A."/>
            <person name="Barry K.W."/>
            <person name="Grigoriev I.V."/>
            <person name="Nagy L.G."/>
            <person name="Hibbett D."/>
            <person name="Henrissat B."/>
            <person name="Matheny P.B."/>
            <person name="Labbe J."/>
            <person name="Martin F.M."/>
        </authorList>
    </citation>
    <scope>NUCLEOTIDE SEQUENCE</scope>
    <source>
        <strain evidence="3">BPL690</strain>
    </source>
</reference>
<keyword evidence="2" id="KW-0472">Membrane</keyword>
<dbReference type="Proteomes" id="UP001203297">
    <property type="component" value="Unassembled WGS sequence"/>
</dbReference>
<organism evidence="3 4">
    <name type="scientific">Multifurca ochricompacta</name>
    <dbReference type="NCBI Taxonomy" id="376703"/>
    <lineage>
        <taxon>Eukaryota</taxon>
        <taxon>Fungi</taxon>
        <taxon>Dikarya</taxon>
        <taxon>Basidiomycota</taxon>
        <taxon>Agaricomycotina</taxon>
        <taxon>Agaricomycetes</taxon>
        <taxon>Russulales</taxon>
        <taxon>Russulaceae</taxon>
        <taxon>Multifurca</taxon>
    </lineage>
</organism>
<feature type="region of interest" description="Disordered" evidence="1">
    <location>
        <begin position="296"/>
        <end position="329"/>
    </location>
</feature>
<name>A0AAD4M6X9_9AGAM</name>
<protein>
    <recommendedName>
        <fullName evidence="5">F-box domain-containing protein</fullName>
    </recommendedName>
</protein>
<evidence type="ECO:0000313" key="3">
    <source>
        <dbReference type="EMBL" id="KAI0301742.1"/>
    </source>
</evidence>
<gene>
    <name evidence="3" type="ORF">B0F90DRAFT_1816955</name>
</gene>
<sequence length="477" mass="54544">MTRRPTFPLPLELLDMIFTWARLEPRKETADFGTLVASSSVCKAWRAPAQALLFRDVPISLCHNRRSLLIRSLSECPDLGRHIRSFGMEITSPPVPWGRDPPPEEESLKRYRRRVADFIAILTYAPNLTRVSIDIDGEFDTADISKLVSLNLRHVEVLNWEGRPTSSVLYLLLTLWPSIRHLRVDNLYFDPLPEDRRPPSLHSLCVRDELSEGFMTWLLPTDDMGPLRELHIESPLPSYRIFKDIQAHTPTLHILTVENIPPQSILDALTVLKEFAFREPPRSPFHLPRSVERVGFHPKKDHQRRLQPYLDNQPIGRREKGDGDSRSIDETTGYLTKALTDLPNLAIVSTTRQTPKKIQASLEEFCREAKVEFSVYDRTVVYSPQNKEKGVLKPSTDRVALASRIKTKFALVPKMESMTLDLETDVSPAPRPHYDVPTWGSLALDARKNKSLLYFGFALRLGFLVLLLTTLFLTVDD</sequence>